<dbReference type="AlphaFoldDB" id="A0A8X8LEJ5"/>
<protein>
    <submittedName>
        <fullName evidence="1">Uncharacterized protein</fullName>
    </submittedName>
</protein>
<reference evidence="1 2" key="1">
    <citation type="submission" date="2016-10" db="EMBL/GenBank/DDBJ databases">
        <authorList>
            <person name="Varghese N."/>
            <person name="Submissions S."/>
        </authorList>
    </citation>
    <scope>NUCLEOTIDE SEQUENCE [LARGE SCALE GENOMIC DNA]</scope>
    <source>
        <strain evidence="1 2">DSM 25353</strain>
    </source>
</reference>
<name>A0A8X8LEJ5_9BACT</name>
<organism evidence="1 2">
    <name type="scientific">Hydrobacter penzbergensis</name>
    <dbReference type="NCBI Taxonomy" id="1235997"/>
    <lineage>
        <taxon>Bacteria</taxon>
        <taxon>Pseudomonadati</taxon>
        <taxon>Bacteroidota</taxon>
        <taxon>Chitinophagia</taxon>
        <taxon>Chitinophagales</taxon>
        <taxon>Chitinophagaceae</taxon>
        <taxon>Hydrobacter</taxon>
    </lineage>
</organism>
<accession>A0A8X8LEJ5</accession>
<dbReference type="Proteomes" id="UP000198711">
    <property type="component" value="Unassembled WGS sequence"/>
</dbReference>
<proteinExistence type="predicted"/>
<sequence>MSRSLFELQGIHQRNERIILLTTPDVLTHSLADADRTALDLRKVIRLWDIVMDYHKGQIPAAKAEELFAKVAAKKQETFPRESDDSEDKLPVLISPLSVVPIPEHLKAKVETRKFHPFWSPLFSKEMEP</sequence>
<dbReference type="EMBL" id="FNNO01000008">
    <property type="protein sequence ID" value="SDX01394.1"/>
    <property type="molecule type" value="Genomic_DNA"/>
</dbReference>
<comment type="caution">
    <text evidence="1">The sequence shown here is derived from an EMBL/GenBank/DDBJ whole genome shotgun (WGS) entry which is preliminary data.</text>
</comment>
<evidence type="ECO:0000313" key="1">
    <source>
        <dbReference type="EMBL" id="SDX01394.1"/>
    </source>
</evidence>
<keyword evidence="2" id="KW-1185">Reference proteome</keyword>
<evidence type="ECO:0000313" key="2">
    <source>
        <dbReference type="Proteomes" id="UP000198711"/>
    </source>
</evidence>
<dbReference type="RefSeq" id="WP_092723869.1">
    <property type="nucleotide sequence ID" value="NZ_FNNO01000008.1"/>
</dbReference>
<gene>
    <name evidence="1" type="ORF">SAMN05444410_10836</name>
</gene>